<protein>
    <recommendedName>
        <fullName evidence="8">Large ribosomal subunit protein mL67</fullName>
    </recommendedName>
</protein>
<feature type="region of interest" description="Disordered" evidence="9">
    <location>
        <begin position="19"/>
        <end position="38"/>
    </location>
</feature>
<dbReference type="GO" id="GO:0005739">
    <property type="term" value="C:mitochondrion"/>
    <property type="evidence" value="ECO:0007669"/>
    <property type="project" value="UniProtKB-SubCell"/>
</dbReference>
<dbReference type="EMBL" id="JAAMPI010000006">
    <property type="protein sequence ID" value="KAF4637904.1"/>
    <property type="molecule type" value="Genomic_DNA"/>
</dbReference>
<keyword evidence="4" id="KW-0805">Transcription regulation</keyword>
<evidence type="ECO:0000256" key="8">
    <source>
        <dbReference type="ARBA" id="ARBA00035185"/>
    </source>
</evidence>
<evidence type="ECO:0000256" key="4">
    <source>
        <dbReference type="ARBA" id="ARBA00023015"/>
    </source>
</evidence>
<comment type="caution">
    <text evidence="10">The sequence shown here is derived from an EMBL/GenBank/DDBJ whole genome shotgun (WGS) entry which is preliminary data.</text>
</comment>
<evidence type="ECO:0000313" key="11">
    <source>
        <dbReference type="Proteomes" id="UP000566819"/>
    </source>
</evidence>
<dbReference type="Proteomes" id="UP000566819">
    <property type="component" value="Unassembled WGS sequence"/>
</dbReference>
<proteinExistence type="inferred from homology"/>
<dbReference type="PANTHER" id="PTHR28184">
    <property type="entry name" value="MITOCHONDRIAL HOMOLOGOUS RECOMBINATION PROTEIN 1"/>
    <property type="match status" value="1"/>
</dbReference>
<keyword evidence="3" id="KW-0689">Ribosomal protein</keyword>
<keyword evidence="7" id="KW-0687">Ribonucleoprotein</keyword>
<dbReference type="AlphaFoldDB" id="A0A8H4WBF3"/>
<keyword evidence="5" id="KW-0496">Mitochondrion</keyword>
<dbReference type="GO" id="GO:1990904">
    <property type="term" value="C:ribonucleoprotein complex"/>
    <property type="evidence" value="ECO:0007669"/>
    <property type="project" value="UniProtKB-KW"/>
</dbReference>
<dbReference type="GO" id="GO:0005840">
    <property type="term" value="C:ribosome"/>
    <property type="evidence" value="ECO:0007669"/>
    <property type="project" value="UniProtKB-KW"/>
</dbReference>
<dbReference type="OrthoDB" id="5333655at2759"/>
<dbReference type="Pfam" id="PF12829">
    <property type="entry name" value="Mhr1"/>
    <property type="match status" value="1"/>
</dbReference>
<accession>A0A8H4WBF3</accession>
<comment type="subcellular location">
    <subcellularLocation>
        <location evidence="1">Mitochondrion</location>
    </subcellularLocation>
</comment>
<keyword evidence="6" id="KW-0804">Transcription</keyword>
<evidence type="ECO:0000256" key="2">
    <source>
        <dbReference type="ARBA" id="ARBA00010741"/>
    </source>
</evidence>
<dbReference type="GO" id="GO:0003697">
    <property type="term" value="F:single-stranded DNA binding"/>
    <property type="evidence" value="ECO:0007669"/>
    <property type="project" value="InterPro"/>
</dbReference>
<evidence type="ECO:0000256" key="5">
    <source>
        <dbReference type="ARBA" id="ARBA00023128"/>
    </source>
</evidence>
<evidence type="ECO:0000313" key="10">
    <source>
        <dbReference type="EMBL" id="KAF4637904.1"/>
    </source>
</evidence>
<reference evidence="10 11" key="1">
    <citation type="submission" date="2020-03" db="EMBL/GenBank/DDBJ databases">
        <title>Draft Genome Sequence of Cudoniella acicularis.</title>
        <authorList>
            <person name="Buettner E."/>
            <person name="Kellner H."/>
        </authorList>
    </citation>
    <scope>NUCLEOTIDE SEQUENCE [LARGE SCALE GENOMIC DNA]</scope>
    <source>
        <strain evidence="10 11">DSM 108380</strain>
    </source>
</reference>
<comment type="similarity">
    <text evidence="2">Belongs to the mitochondrion-specific ribosomal protein mL67 family.</text>
</comment>
<organism evidence="10 11">
    <name type="scientific">Cudoniella acicularis</name>
    <dbReference type="NCBI Taxonomy" id="354080"/>
    <lineage>
        <taxon>Eukaryota</taxon>
        <taxon>Fungi</taxon>
        <taxon>Dikarya</taxon>
        <taxon>Ascomycota</taxon>
        <taxon>Pezizomycotina</taxon>
        <taxon>Leotiomycetes</taxon>
        <taxon>Helotiales</taxon>
        <taxon>Tricladiaceae</taxon>
        <taxon>Cudoniella</taxon>
    </lineage>
</organism>
<evidence type="ECO:0000256" key="1">
    <source>
        <dbReference type="ARBA" id="ARBA00004173"/>
    </source>
</evidence>
<evidence type="ECO:0000256" key="9">
    <source>
        <dbReference type="SAM" id="MobiDB-lite"/>
    </source>
</evidence>
<dbReference type="GO" id="GO:0003735">
    <property type="term" value="F:structural constituent of ribosome"/>
    <property type="evidence" value="ECO:0007669"/>
    <property type="project" value="TreeGrafter"/>
</dbReference>
<dbReference type="PANTHER" id="PTHR28184:SF1">
    <property type="entry name" value="LARGE RIBOSOMAL SUBUNIT PROTEIN ML67"/>
    <property type="match status" value="1"/>
</dbReference>
<sequence length="258" mass="29348">MNVRSTRDLARHAIALARGARHATTAAQPNSSSQTGAGVEPEYGQQIYVYNHLQKNHVVYSLTKALKNNKAIKQLPFNGKQTVPRALRKDLWHPLATISFPSGSGEIGLSAYQKLREYRKRHELEWDDSIMKNKDGKFLPKHKRARQLCDQKANSVADMAAVLGRLAEQKFEDKIGIKGEGTGAVVNVKWNDLLDAEFAETWSDNVVHDKLESHTNHRDFNKVWGLKKHIMGEREMKQRRRRPKKEVPEIQEPLSATV</sequence>
<gene>
    <name evidence="10" type="ORF">G7Y89_g175</name>
</gene>
<name>A0A8H4WBF3_9HELO</name>
<evidence type="ECO:0000256" key="6">
    <source>
        <dbReference type="ARBA" id="ARBA00023163"/>
    </source>
</evidence>
<feature type="region of interest" description="Disordered" evidence="9">
    <location>
        <begin position="231"/>
        <end position="258"/>
    </location>
</feature>
<dbReference type="GO" id="GO:0000150">
    <property type="term" value="F:DNA strand exchange activity"/>
    <property type="evidence" value="ECO:0007669"/>
    <property type="project" value="InterPro"/>
</dbReference>
<dbReference type="InterPro" id="IPR024629">
    <property type="entry name" value="Ribosomal_mL67"/>
</dbReference>
<feature type="compositionally biased region" description="Polar residues" evidence="9">
    <location>
        <begin position="25"/>
        <end position="36"/>
    </location>
</feature>
<keyword evidence="11" id="KW-1185">Reference proteome</keyword>
<evidence type="ECO:0000256" key="7">
    <source>
        <dbReference type="ARBA" id="ARBA00023274"/>
    </source>
</evidence>
<evidence type="ECO:0000256" key="3">
    <source>
        <dbReference type="ARBA" id="ARBA00022980"/>
    </source>
</evidence>